<dbReference type="EMBL" id="CP012036">
    <property type="protein sequence ID" value="ALF52985.1"/>
    <property type="molecule type" value="Genomic_DNA"/>
</dbReference>
<keyword evidence="1" id="KW-0732">Signal</keyword>
<dbReference type="OrthoDB" id="572771at2"/>
<dbReference type="PATRIC" id="fig|224013.5.peg.2226"/>
<reference evidence="2 3" key="2">
    <citation type="journal article" date="2016" name="Genome Announc.">
        <title>Draft Genome Sequence of the N2-Fixing Cyanobacterium Nostoc piscinale CENA21, Isolated from the Brazilian Amazon Floodplain.</title>
        <authorList>
            <person name="Leao T."/>
            <person name="Guimaraes P.I."/>
            <person name="de Melo A.G."/>
            <person name="Ramos R.T."/>
            <person name="Leao P.N."/>
            <person name="Silva A."/>
            <person name="Fiore M.F."/>
            <person name="Schneider M.P."/>
        </authorList>
    </citation>
    <scope>NUCLEOTIDE SEQUENCE [LARGE SCALE GENOMIC DNA]</scope>
    <source>
        <strain evidence="2 3">CENA21</strain>
    </source>
</reference>
<evidence type="ECO:0000256" key="1">
    <source>
        <dbReference type="SAM" id="SignalP"/>
    </source>
</evidence>
<feature type="chain" id="PRO_5005801591" evidence="1">
    <location>
        <begin position="23"/>
        <end position="242"/>
    </location>
</feature>
<reference evidence="3" key="1">
    <citation type="submission" date="2015-07" db="EMBL/GenBank/DDBJ databases">
        <title>Genome Of Nitrogen-Fixing Cyanobacterium Nostoc piscinale CENA21 From Solimoes/Amazon River Floodplain Sediments And Comparative Genomics To Uncover Biosynthetic Natural Products Potential.</title>
        <authorList>
            <person name="Leao T.F."/>
            <person name="Leao P.N."/>
            <person name="Guimaraes P.I."/>
            <person name="de Melo A.G.C."/>
            <person name="Ramos R.T.J."/>
            <person name="Silva A."/>
            <person name="Fiore M.F."/>
            <person name="Schneider M.P.C."/>
        </authorList>
    </citation>
    <scope>NUCLEOTIDE SEQUENCE [LARGE SCALE GENOMIC DNA]</scope>
    <source>
        <strain evidence="3">CENA21</strain>
    </source>
</reference>
<organism evidence="2 3">
    <name type="scientific">Nostoc piscinale CENA21</name>
    <dbReference type="NCBI Taxonomy" id="224013"/>
    <lineage>
        <taxon>Bacteria</taxon>
        <taxon>Bacillati</taxon>
        <taxon>Cyanobacteriota</taxon>
        <taxon>Cyanophyceae</taxon>
        <taxon>Nostocales</taxon>
        <taxon>Nostocaceae</taxon>
        <taxon>Nostoc</taxon>
    </lineage>
</organism>
<proteinExistence type="predicted"/>
<dbReference type="Proteomes" id="UP000062645">
    <property type="component" value="Chromosome"/>
</dbReference>
<dbReference type="RefSeq" id="WP_062291225.1">
    <property type="nucleotide sequence ID" value="NZ_CP012036.1"/>
</dbReference>
<sequence>MKKILNFSLLTVLLLPNLLNFAGEQAIAQTAIDEDKLNTVNGMPWAGGGLPFSKLVNIQDTLVNSALGKVVIDAHGEDPLSSLIKSPFSGPRPGRFVVVSLWGSKIEGCFAKVVVQTAPADGQATLEQIAPTTIELGIDGQILQLTPSPNSKVRGFSGKYTYTEYENNQNVSYSNTWYMSDTLFAINADAANILRKAQPKEVRARLTFANGDTKVFPIGKGTVKHWQEAYGFNSACTAPNQP</sequence>
<feature type="signal peptide" evidence="1">
    <location>
        <begin position="1"/>
        <end position="22"/>
    </location>
</feature>
<gene>
    <name evidence="2" type="ORF">ACX27_09180</name>
</gene>
<accession>A0A0M4SJY3</accession>
<evidence type="ECO:0000313" key="3">
    <source>
        <dbReference type="Proteomes" id="UP000062645"/>
    </source>
</evidence>
<dbReference type="AlphaFoldDB" id="A0A0M4SJY3"/>
<name>A0A0M4SJY3_9NOSO</name>
<evidence type="ECO:0000313" key="2">
    <source>
        <dbReference type="EMBL" id="ALF52985.1"/>
    </source>
</evidence>
<protein>
    <submittedName>
        <fullName evidence="2">Uncharacterized protein</fullName>
    </submittedName>
</protein>
<dbReference type="KEGG" id="npz:ACX27_09180"/>
<keyword evidence="3" id="KW-1185">Reference proteome</keyword>